<dbReference type="HOGENOM" id="CLU_067080_0_0_5"/>
<comment type="subcellular location">
    <subcellularLocation>
        <location evidence="1">Membrane</location>
        <topology evidence="1">Lipid-anchor</topology>
    </subcellularLocation>
</comment>
<dbReference type="KEGG" id="rpc:RPC_0562"/>
<evidence type="ECO:0000256" key="3">
    <source>
        <dbReference type="ARBA" id="ARBA00022729"/>
    </source>
</evidence>
<protein>
    <submittedName>
        <fullName evidence="8">NLPA lipoprotein</fullName>
    </submittedName>
</protein>
<sequence>MKLTRIAAIAAGLMLAAAGTVHAADPQVIRIGVTAGPYADILRYAGELAGKQGIQLKIIEFTDYTVPNAALAQDDLDINNFQHQPYLDNQVAQRGYDIVPIAKSIIVPIGLYSNKVKRIEEIRDGASTAIPNDPSNGARALQLFEKAGLIKLKPGAGIKATVADIAENPKHLKFNELDAAQLPRSLNDLDFSAVNLNYALNAGLDPNKALLLEDADSNWNLVFAVRAKNKDNPTLKKFVEIYRSPEVKQFVDNKFNGTILTTW</sequence>
<dbReference type="EMBL" id="CP000301">
    <property type="protein sequence ID" value="ABD86137.1"/>
    <property type="molecule type" value="Genomic_DNA"/>
</dbReference>
<accession>Q21BU9</accession>
<dbReference type="PIRSF" id="PIRSF002854">
    <property type="entry name" value="MetQ"/>
    <property type="match status" value="1"/>
</dbReference>
<evidence type="ECO:0000313" key="8">
    <source>
        <dbReference type="EMBL" id="ABD86137.1"/>
    </source>
</evidence>
<dbReference type="CDD" id="cd13526">
    <property type="entry name" value="PBP2_lipoprotein_MetQ_like"/>
    <property type="match status" value="1"/>
</dbReference>
<dbReference type="AlphaFoldDB" id="Q21BU9"/>
<evidence type="ECO:0000256" key="6">
    <source>
        <dbReference type="ARBA" id="ARBA00023288"/>
    </source>
</evidence>
<keyword evidence="4" id="KW-0472">Membrane</keyword>
<dbReference type="PANTHER" id="PTHR30429">
    <property type="entry name" value="D-METHIONINE-BINDING LIPOPROTEIN METQ"/>
    <property type="match status" value="1"/>
</dbReference>
<keyword evidence="3 7" id="KW-0732">Signal</keyword>
<dbReference type="PANTHER" id="PTHR30429:SF1">
    <property type="entry name" value="D-METHIONINE-BINDING LIPOPROTEIN METQ-RELATED"/>
    <property type="match status" value="1"/>
</dbReference>
<keyword evidence="6 8" id="KW-0449">Lipoprotein</keyword>
<evidence type="ECO:0000256" key="1">
    <source>
        <dbReference type="ARBA" id="ARBA00004635"/>
    </source>
</evidence>
<dbReference type="STRING" id="316056.RPC_0562"/>
<evidence type="ECO:0000256" key="4">
    <source>
        <dbReference type="ARBA" id="ARBA00023136"/>
    </source>
</evidence>
<dbReference type="Gene3D" id="3.40.190.10">
    <property type="entry name" value="Periplasmic binding protein-like II"/>
    <property type="match status" value="2"/>
</dbReference>
<dbReference type="InterPro" id="IPR004872">
    <property type="entry name" value="Lipoprotein_NlpA"/>
</dbReference>
<evidence type="ECO:0000256" key="7">
    <source>
        <dbReference type="SAM" id="SignalP"/>
    </source>
</evidence>
<evidence type="ECO:0000256" key="2">
    <source>
        <dbReference type="ARBA" id="ARBA00008973"/>
    </source>
</evidence>
<dbReference type="GO" id="GO:0016020">
    <property type="term" value="C:membrane"/>
    <property type="evidence" value="ECO:0007669"/>
    <property type="project" value="UniProtKB-SubCell"/>
</dbReference>
<keyword evidence="5" id="KW-0564">Palmitate</keyword>
<evidence type="ECO:0000256" key="5">
    <source>
        <dbReference type="ARBA" id="ARBA00023139"/>
    </source>
</evidence>
<dbReference type="Pfam" id="PF03180">
    <property type="entry name" value="Lipoprotein_9"/>
    <property type="match status" value="1"/>
</dbReference>
<comment type="similarity">
    <text evidence="2">Belongs to the NlpA lipoprotein family.</text>
</comment>
<proteinExistence type="inferred from homology"/>
<gene>
    <name evidence="8" type="ordered locus">RPC_0562</name>
</gene>
<dbReference type="eggNOG" id="COG1464">
    <property type="taxonomic scope" value="Bacteria"/>
</dbReference>
<dbReference type="SUPFAM" id="SSF53850">
    <property type="entry name" value="Periplasmic binding protein-like II"/>
    <property type="match status" value="1"/>
</dbReference>
<name>Q21BU9_RHOPB</name>
<organism evidence="8">
    <name type="scientific">Rhodopseudomonas palustris (strain BisB18)</name>
    <dbReference type="NCBI Taxonomy" id="316056"/>
    <lineage>
        <taxon>Bacteria</taxon>
        <taxon>Pseudomonadati</taxon>
        <taxon>Pseudomonadota</taxon>
        <taxon>Alphaproteobacteria</taxon>
        <taxon>Hyphomicrobiales</taxon>
        <taxon>Nitrobacteraceae</taxon>
        <taxon>Rhodopseudomonas</taxon>
    </lineage>
</organism>
<feature type="chain" id="PRO_5004199497" evidence="7">
    <location>
        <begin position="24"/>
        <end position="263"/>
    </location>
</feature>
<reference evidence="8" key="1">
    <citation type="submission" date="2006-03" db="EMBL/GenBank/DDBJ databases">
        <title>Complete sequence of Rhodopseudomonas palustris BisB18.</title>
        <authorList>
            <consortium name="US DOE Joint Genome Institute"/>
            <person name="Copeland A."/>
            <person name="Lucas S."/>
            <person name="Lapidus A."/>
            <person name="Barry K."/>
            <person name="Detter J.C."/>
            <person name="Glavina del Rio T."/>
            <person name="Hammon N."/>
            <person name="Israni S."/>
            <person name="Dalin E."/>
            <person name="Tice H."/>
            <person name="Pitluck S."/>
            <person name="Chain P."/>
            <person name="Malfatti S."/>
            <person name="Shin M."/>
            <person name="Vergez L."/>
            <person name="Schmutz J."/>
            <person name="Larimer F."/>
            <person name="Land M."/>
            <person name="Hauser L."/>
            <person name="Pelletier D.A."/>
            <person name="Kyrpides N."/>
            <person name="Anderson I."/>
            <person name="Oda Y."/>
            <person name="Harwood C.S."/>
            <person name="Richardson P."/>
        </authorList>
    </citation>
    <scope>NUCLEOTIDE SEQUENCE [LARGE SCALE GENOMIC DNA]</scope>
    <source>
        <strain evidence="8">BisB18</strain>
    </source>
</reference>
<feature type="signal peptide" evidence="7">
    <location>
        <begin position="1"/>
        <end position="23"/>
    </location>
</feature>